<sequence>MAEGKKSIVDAVNVGIKIEKLDIKDFKEVISKTRGK</sequence>
<organism evidence="1">
    <name type="scientific">Fervidobacterium thailandense</name>
    <dbReference type="NCBI Taxonomy" id="1008305"/>
    <lineage>
        <taxon>Bacteria</taxon>
        <taxon>Thermotogati</taxon>
        <taxon>Thermotogota</taxon>
        <taxon>Thermotogae</taxon>
        <taxon>Thermotogales</taxon>
        <taxon>Fervidobacteriaceae</taxon>
        <taxon>Fervidobacterium</taxon>
    </lineage>
</organism>
<dbReference type="EMBL" id="DSZY01000027">
    <property type="protein sequence ID" value="HGU40630.1"/>
    <property type="molecule type" value="Genomic_DNA"/>
</dbReference>
<dbReference type="InterPro" id="IPR012347">
    <property type="entry name" value="Ferritin-like"/>
</dbReference>
<dbReference type="AlphaFoldDB" id="A0A7C4W4G7"/>
<protein>
    <submittedName>
        <fullName evidence="1">DUF2202 domain-containing protein</fullName>
    </submittedName>
</protein>
<comment type="caution">
    <text evidence="1">The sequence shown here is derived from an EMBL/GenBank/DDBJ whole genome shotgun (WGS) entry which is preliminary data.</text>
</comment>
<evidence type="ECO:0000313" key="1">
    <source>
        <dbReference type="EMBL" id="HGU40630.1"/>
    </source>
</evidence>
<name>A0A7C4W4G7_9BACT</name>
<accession>A0A7C4W4G7</accession>
<dbReference type="Gene3D" id="1.20.1260.10">
    <property type="match status" value="1"/>
</dbReference>
<gene>
    <name evidence="1" type="ORF">ENT77_05480</name>
</gene>
<proteinExistence type="predicted"/>
<reference evidence="1" key="1">
    <citation type="journal article" date="2020" name="mSystems">
        <title>Genome- and Community-Level Interaction Insights into Carbon Utilization and Element Cycling Functions of Hydrothermarchaeota in Hydrothermal Sediment.</title>
        <authorList>
            <person name="Zhou Z."/>
            <person name="Liu Y."/>
            <person name="Xu W."/>
            <person name="Pan J."/>
            <person name="Luo Z.H."/>
            <person name="Li M."/>
        </authorList>
    </citation>
    <scope>NUCLEOTIDE SEQUENCE [LARGE SCALE GENOMIC DNA]</scope>
    <source>
        <strain evidence="1">SpSt-609</strain>
    </source>
</reference>